<dbReference type="EMBL" id="VEWK01000002">
    <property type="protein sequence ID" value="TNV14430.1"/>
    <property type="molecule type" value="Genomic_DNA"/>
</dbReference>
<keyword evidence="1" id="KW-0812">Transmembrane</keyword>
<feature type="transmembrane region" description="Helical" evidence="1">
    <location>
        <begin position="12"/>
        <end position="39"/>
    </location>
</feature>
<dbReference type="AlphaFoldDB" id="A0A5C5CSH9"/>
<dbReference type="Pfam" id="PF24027">
    <property type="entry name" value="DUF7338"/>
    <property type="match status" value="1"/>
</dbReference>
<dbReference type="Proteomes" id="UP000313390">
    <property type="component" value="Unassembled WGS sequence"/>
</dbReference>
<reference evidence="3 4" key="1">
    <citation type="journal article" date="2011" name="Int. J. Syst. Evol. Microbiol.">
        <title>Ochrobactrum pecoris sp. nov., isolated from farm animals.</title>
        <authorList>
            <person name="Kampfer P."/>
            <person name="Huber B."/>
            <person name="Busse H.J."/>
            <person name="Scholz H.C."/>
            <person name="Tomaso H."/>
            <person name="Hotzel H."/>
            <person name="Melzer F."/>
        </authorList>
    </citation>
    <scope>NUCLEOTIDE SEQUENCE [LARGE SCALE GENOMIC DNA]</scope>
    <source>
        <strain evidence="3 4">08RB2639</strain>
    </source>
</reference>
<evidence type="ECO:0000313" key="2">
    <source>
        <dbReference type="EMBL" id="MBB4092605.1"/>
    </source>
</evidence>
<accession>A0A5C5CSH9</accession>
<keyword evidence="5" id="KW-1185">Reference proteome</keyword>
<sequence>MKYIIRNYPVVFIKWAIYGILLLIAKLVAILIAPILALWSVLAGISVLPYPFSLFHTHDDDLDGAQHQLGWPQAKGFKLWWQRTRWIMRNPAYGFAANVFGFRFEGVTTVYQIDSGGFDWSKPGTFYEGVYRDANGRLFFSYRARFNIFGRICGCWIGWSYVAYDNISLQLKISLISIVK</sequence>
<reference evidence="2 5" key="3">
    <citation type="submission" date="2020-08" db="EMBL/GenBank/DDBJ databases">
        <title>Genomic Encyclopedia of Type Strains, Phase IV (KMG-IV): sequencing the most valuable type-strain genomes for metagenomic binning, comparative biology and taxonomic classification.</title>
        <authorList>
            <person name="Goeker M."/>
        </authorList>
    </citation>
    <scope>NUCLEOTIDE SEQUENCE [LARGE SCALE GENOMIC DNA]</scope>
    <source>
        <strain evidence="2 5">DSM 23868</strain>
    </source>
</reference>
<name>A0A5C5CSH9_9HYPH</name>
<evidence type="ECO:0000256" key="1">
    <source>
        <dbReference type="SAM" id="Phobius"/>
    </source>
</evidence>
<comment type="caution">
    <text evidence="3">The sequence shown here is derived from an EMBL/GenBank/DDBJ whole genome shotgun (WGS) entry which is preliminary data.</text>
</comment>
<proteinExistence type="predicted"/>
<dbReference type="EMBL" id="JACIEX010000002">
    <property type="protein sequence ID" value="MBB4092605.1"/>
    <property type="molecule type" value="Genomic_DNA"/>
</dbReference>
<evidence type="ECO:0000313" key="5">
    <source>
        <dbReference type="Proteomes" id="UP000553980"/>
    </source>
</evidence>
<reference evidence="3" key="2">
    <citation type="submission" date="2019-06" db="EMBL/GenBank/DDBJ databases">
        <authorList>
            <person name="Hu M."/>
        </authorList>
    </citation>
    <scope>NUCLEOTIDE SEQUENCE</scope>
    <source>
        <strain evidence="3">08RB2639</strain>
    </source>
</reference>
<keyword evidence="1" id="KW-0472">Membrane</keyword>
<keyword evidence="1" id="KW-1133">Transmembrane helix</keyword>
<protein>
    <submittedName>
        <fullName evidence="3">Uncharacterized protein</fullName>
    </submittedName>
</protein>
<evidence type="ECO:0000313" key="3">
    <source>
        <dbReference type="EMBL" id="TNV14430.1"/>
    </source>
</evidence>
<organism evidence="3 4">
    <name type="scientific">Brucella pecoris</name>
    <dbReference type="NCBI Taxonomy" id="867683"/>
    <lineage>
        <taxon>Bacteria</taxon>
        <taxon>Pseudomonadati</taxon>
        <taxon>Pseudomonadota</taxon>
        <taxon>Alphaproteobacteria</taxon>
        <taxon>Hyphomicrobiales</taxon>
        <taxon>Brucellaceae</taxon>
        <taxon>Brucella/Ochrobactrum group</taxon>
        <taxon>Brucella</taxon>
    </lineage>
</organism>
<dbReference type="RefSeq" id="WP_140019569.1">
    <property type="nucleotide sequence ID" value="NZ_JACIEX010000002.1"/>
</dbReference>
<gene>
    <name evidence="3" type="ORF">FIB18_04155</name>
    <name evidence="2" type="ORF">GGQ79_001090</name>
</gene>
<dbReference type="InterPro" id="IPR055762">
    <property type="entry name" value="DUF7338"/>
</dbReference>
<dbReference type="Proteomes" id="UP000553980">
    <property type="component" value="Unassembled WGS sequence"/>
</dbReference>
<evidence type="ECO:0000313" key="4">
    <source>
        <dbReference type="Proteomes" id="UP000313390"/>
    </source>
</evidence>
<dbReference type="OrthoDB" id="8397288at2"/>